<accession>A0AAW1M396</accession>
<comment type="caution">
    <text evidence="1">The sequence shown here is derived from an EMBL/GenBank/DDBJ whole genome shotgun (WGS) entry which is preliminary data.</text>
</comment>
<evidence type="ECO:0000313" key="2">
    <source>
        <dbReference type="Proteomes" id="UP001458880"/>
    </source>
</evidence>
<sequence length="99" mass="11579">MMERTQRNMLLRVESSYRTVSLAALQVITGVAPIELQVSARKYLYDDRQEDRKLARIQARAITLSEWQNKSEQEKTKALWSKRLIRDIPEWVDVAISTS</sequence>
<name>A0AAW1M396_POPJA</name>
<evidence type="ECO:0000313" key="1">
    <source>
        <dbReference type="EMBL" id="KAK9739922.1"/>
    </source>
</evidence>
<keyword evidence="2" id="KW-1185">Reference proteome</keyword>
<protein>
    <submittedName>
        <fullName evidence="1">Uncharacterized protein</fullName>
    </submittedName>
</protein>
<proteinExistence type="predicted"/>
<organism evidence="1 2">
    <name type="scientific">Popillia japonica</name>
    <name type="common">Japanese beetle</name>
    <dbReference type="NCBI Taxonomy" id="7064"/>
    <lineage>
        <taxon>Eukaryota</taxon>
        <taxon>Metazoa</taxon>
        <taxon>Ecdysozoa</taxon>
        <taxon>Arthropoda</taxon>
        <taxon>Hexapoda</taxon>
        <taxon>Insecta</taxon>
        <taxon>Pterygota</taxon>
        <taxon>Neoptera</taxon>
        <taxon>Endopterygota</taxon>
        <taxon>Coleoptera</taxon>
        <taxon>Polyphaga</taxon>
        <taxon>Scarabaeiformia</taxon>
        <taxon>Scarabaeidae</taxon>
        <taxon>Rutelinae</taxon>
        <taxon>Popillia</taxon>
    </lineage>
</organism>
<dbReference type="Proteomes" id="UP001458880">
    <property type="component" value="Unassembled WGS sequence"/>
</dbReference>
<gene>
    <name evidence="1" type="ORF">QE152_g8574</name>
</gene>
<dbReference type="AlphaFoldDB" id="A0AAW1M396"/>
<reference evidence="1 2" key="1">
    <citation type="journal article" date="2024" name="BMC Genomics">
        <title>De novo assembly and annotation of Popillia japonica's genome with initial clues to its potential as an invasive pest.</title>
        <authorList>
            <person name="Cucini C."/>
            <person name="Boschi S."/>
            <person name="Funari R."/>
            <person name="Cardaioli E."/>
            <person name="Iannotti N."/>
            <person name="Marturano G."/>
            <person name="Paoli F."/>
            <person name="Bruttini M."/>
            <person name="Carapelli A."/>
            <person name="Frati F."/>
            <person name="Nardi F."/>
        </authorList>
    </citation>
    <scope>NUCLEOTIDE SEQUENCE [LARGE SCALE GENOMIC DNA]</scope>
    <source>
        <strain evidence="1">DMR45628</strain>
    </source>
</reference>
<dbReference type="EMBL" id="JASPKY010000069">
    <property type="protein sequence ID" value="KAK9739922.1"/>
    <property type="molecule type" value="Genomic_DNA"/>
</dbReference>